<protein>
    <recommendedName>
        <fullName evidence="1">BLUF domain-containing protein</fullName>
    </recommendedName>
</protein>
<dbReference type="RefSeq" id="WP_229733299.1">
    <property type="nucleotide sequence ID" value="NZ_BMDW01000027.1"/>
</dbReference>
<dbReference type="PROSITE" id="PS50925">
    <property type="entry name" value="BLUF"/>
    <property type="match status" value="1"/>
</dbReference>
<organism evidence="2 3">
    <name type="scientific">Sphingomonas psychrolutea</name>
    <dbReference type="NCBI Taxonomy" id="1259676"/>
    <lineage>
        <taxon>Bacteria</taxon>
        <taxon>Pseudomonadati</taxon>
        <taxon>Pseudomonadota</taxon>
        <taxon>Alphaproteobacteria</taxon>
        <taxon>Sphingomonadales</taxon>
        <taxon>Sphingomonadaceae</taxon>
        <taxon>Sphingomonas</taxon>
    </lineage>
</organism>
<proteinExistence type="predicted"/>
<accession>A0ABQ1H5V4</accession>
<gene>
    <name evidence="2" type="ORF">GCM10011395_32860</name>
</gene>
<dbReference type="EMBL" id="BMDW01000027">
    <property type="protein sequence ID" value="GGA59930.1"/>
    <property type="molecule type" value="Genomic_DNA"/>
</dbReference>
<dbReference type="Gene3D" id="3.30.70.100">
    <property type="match status" value="1"/>
</dbReference>
<evidence type="ECO:0000313" key="2">
    <source>
        <dbReference type="EMBL" id="GGA59930.1"/>
    </source>
</evidence>
<dbReference type="InterPro" id="IPR036046">
    <property type="entry name" value="Acylphosphatase-like_dom_sf"/>
</dbReference>
<dbReference type="InterPro" id="IPR007024">
    <property type="entry name" value="BLUF_domain"/>
</dbReference>
<evidence type="ECO:0000313" key="3">
    <source>
        <dbReference type="Proteomes" id="UP000618591"/>
    </source>
</evidence>
<feature type="domain" description="BLUF" evidence="1">
    <location>
        <begin position="1"/>
        <end position="91"/>
    </location>
</feature>
<sequence>MKQVIYRSQPFGFDRAMLAGILVGARRNNARDAITGALICRHDLYLQLIEGAAPAIDALYARILRDDRHSEVRLLLSDTVETRMFPEWSMLDDEMPSMAWSPAEVMAGAFEAASATTVRQIFERVAAIARQRPTPAV</sequence>
<name>A0ABQ1H5V4_9SPHN</name>
<keyword evidence="3" id="KW-1185">Reference proteome</keyword>
<reference evidence="3" key="1">
    <citation type="journal article" date="2019" name="Int. J. Syst. Evol. Microbiol.">
        <title>The Global Catalogue of Microorganisms (GCM) 10K type strain sequencing project: providing services to taxonomists for standard genome sequencing and annotation.</title>
        <authorList>
            <consortium name="The Broad Institute Genomics Platform"/>
            <consortium name="The Broad Institute Genome Sequencing Center for Infectious Disease"/>
            <person name="Wu L."/>
            <person name="Ma J."/>
        </authorList>
    </citation>
    <scope>NUCLEOTIDE SEQUENCE [LARGE SCALE GENOMIC DNA]</scope>
    <source>
        <strain evidence="3">CGMCC 1.10106</strain>
    </source>
</reference>
<dbReference type="Proteomes" id="UP000618591">
    <property type="component" value="Unassembled WGS sequence"/>
</dbReference>
<dbReference type="SMART" id="SM01034">
    <property type="entry name" value="BLUF"/>
    <property type="match status" value="1"/>
</dbReference>
<dbReference type="Pfam" id="PF04940">
    <property type="entry name" value="BLUF"/>
    <property type="match status" value="1"/>
</dbReference>
<evidence type="ECO:0000259" key="1">
    <source>
        <dbReference type="PROSITE" id="PS50925"/>
    </source>
</evidence>
<dbReference type="SUPFAM" id="SSF54975">
    <property type="entry name" value="Acylphosphatase/BLUF domain-like"/>
    <property type="match status" value="1"/>
</dbReference>
<comment type="caution">
    <text evidence="2">The sequence shown here is derived from an EMBL/GenBank/DDBJ whole genome shotgun (WGS) entry which is preliminary data.</text>
</comment>